<reference evidence="1" key="3">
    <citation type="submission" date="2023-05" db="EMBL/GenBank/DDBJ databases">
        <authorList>
            <person name="Smith C.H."/>
        </authorList>
    </citation>
    <scope>NUCLEOTIDE SEQUENCE</scope>
    <source>
        <strain evidence="1">CHS0354</strain>
        <tissue evidence="1">Mantle</tissue>
    </source>
</reference>
<protein>
    <submittedName>
        <fullName evidence="1">Uncharacterized protein</fullName>
    </submittedName>
</protein>
<evidence type="ECO:0000313" key="2">
    <source>
        <dbReference type="Proteomes" id="UP001195483"/>
    </source>
</evidence>
<dbReference type="Proteomes" id="UP001195483">
    <property type="component" value="Unassembled WGS sequence"/>
</dbReference>
<reference evidence="1" key="1">
    <citation type="journal article" date="2021" name="Genome Biol. Evol.">
        <title>A High-Quality Reference Genome for a Parasitic Bivalve with Doubly Uniparental Inheritance (Bivalvia: Unionida).</title>
        <authorList>
            <person name="Smith C.H."/>
        </authorList>
    </citation>
    <scope>NUCLEOTIDE SEQUENCE</scope>
    <source>
        <strain evidence="1">CHS0354</strain>
    </source>
</reference>
<keyword evidence="2" id="KW-1185">Reference proteome</keyword>
<accession>A0AAE0RZC5</accession>
<name>A0AAE0RZC5_9BIVA</name>
<organism evidence="1 2">
    <name type="scientific">Potamilus streckersoni</name>
    <dbReference type="NCBI Taxonomy" id="2493646"/>
    <lineage>
        <taxon>Eukaryota</taxon>
        <taxon>Metazoa</taxon>
        <taxon>Spiralia</taxon>
        <taxon>Lophotrochozoa</taxon>
        <taxon>Mollusca</taxon>
        <taxon>Bivalvia</taxon>
        <taxon>Autobranchia</taxon>
        <taxon>Heteroconchia</taxon>
        <taxon>Palaeoheterodonta</taxon>
        <taxon>Unionida</taxon>
        <taxon>Unionoidea</taxon>
        <taxon>Unionidae</taxon>
        <taxon>Ambleminae</taxon>
        <taxon>Lampsilini</taxon>
        <taxon>Potamilus</taxon>
    </lineage>
</organism>
<dbReference type="EMBL" id="JAEAOA010001427">
    <property type="protein sequence ID" value="KAK3582532.1"/>
    <property type="molecule type" value="Genomic_DNA"/>
</dbReference>
<reference evidence="1" key="2">
    <citation type="journal article" date="2021" name="Genome Biol. Evol.">
        <title>Developing a high-quality reference genome for a parasitic bivalve with doubly uniparental inheritance (Bivalvia: Unionida).</title>
        <authorList>
            <person name="Smith C.H."/>
        </authorList>
    </citation>
    <scope>NUCLEOTIDE SEQUENCE</scope>
    <source>
        <strain evidence="1">CHS0354</strain>
        <tissue evidence="1">Mantle</tissue>
    </source>
</reference>
<comment type="caution">
    <text evidence="1">The sequence shown here is derived from an EMBL/GenBank/DDBJ whole genome shotgun (WGS) entry which is preliminary data.</text>
</comment>
<dbReference type="AlphaFoldDB" id="A0AAE0RZC5"/>
<proteinExistence type="predicted"/>
<evidence type="ECO:0000313" key="1">
    <source>
        <dbReference type="EMBL" id="KAK3582532.1"/>
    </source>
</evidence>
<gene>
    <name evidence="1" type="ORF">CHS0354_024082</name>
</gene>
<sequence length="181" mass="20343">MTENASLFPNLPVPLTQVVSERDTFRDTFNSSQHAGRTGDLQKSRKVLEESLHKNGMYINELANGDLSILERSGYPLAKEPKPHGPVPATDRAGVSYHSGGGFDIWAVAPEKDYYGVLFAFTEVTNPDNNPLHWFYRYSPIPKTVISNDLIRGKEYKFAVAFVRGSETLNWFKLSETLFAN</sequence>